<evidence type="ECO:0000313" key="2">
    <source>
        <dbReference type="Proteomes" id="UP000198556"/>
    </source>
</evidence>
<accession>A0A1H9K3E4</accession>
<gene>
    <name evidence="1" type="ORF">SAMN05421767_11156</name>
</gene>
<evidence type="ECO:0008006" key="3">
    <source>
        <dbReference type="Google" id="ProtNLM"/>
    </source>
</evidence>
<dbReference type="OrthoDB" id="2454247at2"/>
<dbReference type="RefSeq" id="WP_089746407.1">
    <property type="nucleotide sequence ID" value="NZ_FOGF01000011.1"/>
</dbReference>
<dbReference type="Proteomes" id="UP000198556">
    <property type="component" value="Unassembled WGS sequence"/>
</dbReference>
<reference evidence="1 2" key="1">
    <citation type="submission" date="2016-10" db="EMBL/GenBank/DDBJ databases">
        <authorList>
            <person name="de Groot N.N."/>
        </authorList>
    </citation>
    <scope>NUCLEOTIDE SEQUENCE [LARGE SCALE GENOMIC DNA]</scope>
    <source>
        <strain evidence="1 2">DSM 15827</strain>
    </source>
</reference>
<dbReference type="InterPro" id="IPR021321">
    <property type="entry name" value="DUF2922"/>
</dbReference>
<dbReference type="AlphaFoldDB" id="A0A1H9K3E4"/>
<proteinExistence type="predicted"/>
<protein>
    <recommendedName>
        <fullName evidence="3">DUF2922 domain-containing protein</fullName>
    </recommendedName>
</protein>
<dbReference type="STRING" id="137733.SAMN05421767_11156"/>
<keyword evidence="2" id="KW-1185">Reference proteome</keyword>
<evidence type="ECO:0000313" key="1">
    <source>
        <dbReference type="EMBL" id="SEQ93664.1"/>
    </source>
</evidence>
<dbReference type="Pfam" id="PF11148">
    <property type="entry name" value="DUF2922"/>
    <property type="match status" value="1"/>
</dbReference>
<name>A0A1H9K3E4_9LACT</name>
<sequence length="78" mass="8694">MSETKVVAKLSFIDGENKKKSLSINNPVPEFNQEMAQQAMEDIIQADAFEVEGVAKYVKKDSAELIETTRTSIFDAKP</sequence>
<dbReference type="EMBL" id="FOGF01000011">
    <property type="protein sequence ID" value="SEQ93664.1"/>
    <property type="molecule type" value="Genomic_DNA"/>
</dbReference>
<organism evidence="1 2">
    <name type="scientific">Granulicatella balaenopterae</name>
    <dbReference type="NCBI Taxonomy" id="137733"/>
    <lineage>
        <taxon>Bacteria</taxon>
        <taxon>Bacillati</taxon>
        <taxon>Bacillota</taxon>
        <taxon>Bacilli</taxon>
        <taxon>Lactobacillales</taxon>
        <taxon>Carnobacteriaceae</taxon>
        <taxon>Granulicatella</taxon>
    </lineage>
</organism>